<reference evidence="2" key="1">
    <citation type="journal article" date="2017" name="Nat. Ecol. Evol.">
        <title>Genome expansion and lineage-specific genetic innovations in the forest pathogenic fungi Armillaria.</title>
        <authorList>
            <person name="Sipos G."/>
            <person name="Prasanna A.N."/>
            <person name="Walter M.C."/>
            <person name="O'Connor E."/>
            <person name="Balint B."/>
            <person name="Krizsan K."/>
            <person name="Kiss B."/>
            <person name="Hess J."/>
            <person name="Varga T."/>
            <person name="Slot J."/>
            <person name="Riley R."/>
            <person name="Boka B."/>
            <person name="Rigling D."/>
            <person name="Barry K."/>
            <person name="Lee J."/>
            <person name="Mihaltcheva S."/>
            <person name="LaButti K."/>
            <person name="Lipzen A."/>
            <person name="Waldron R."/>
            <person name="Moloney N.M."/>
            <person name="Sperisen C."/>
            <person name="Kredics L."/>
            <person name="Vagvoelgyi C."/>
            <person name="Patrignani A."/>
            <person name="Fitzpatrick D."/>
            <person name="Nagy I."/>
            <person name="Doyle S."/>
            <person name="Anderson J.B."/>
            <person name="Grigoriev I.V."/>
            <person name="Gueldener U."/>
            <person name="Muensterkoetter M."/>
            <person name="Nagy L.G."/>
        </authorList>
    </citation>
    <scope>NUCLEOTIDE SEQUENCE [LARGE SCALE GENOMIC DNA]</scope>
    <source>
        <strain evidence="2">Ar21-2</strain>
    </source>
</reference>
<dbReference type="EMBL" id="KZ293762">
    <property type="protein sequence ID" value="PBK79717.1"/>
    <property type="molecule type" value="Genomic_DNA"/>
</dbReference>
<sequence length="104" mass="11919">MPSSNSKAPTHILFITMQSNVHEWRNQVREDSTQSRPHHPIPLNLTSIQDHYAIQSIHLSLTPETIFTTSDNENLPVTSRPAHTYTKVAEFSEATEYINKQARH</sequence>
<proteinExistence type="predicted"/>
<protein>
    <submittedName>
        <fullName evidence="1">Uncharacterized protein</fullName>
    </submittedName>
</protein>
<dbReference type="AlphaFoldDB" id="A0A2H3CSK3"/>
<name>A0A2H3CSK3_ARMGA</name>
<keyword evidence="2" id="KW-1185">Reference proteome</keyword>
<evidence type="ECO:0000313" key="1">
    <source>
        <dbReference type="EMBL" id="PBK79717.1"/>
    </source>
</evidence>
<evidence type="ECO:0000313" key="2">
    <source>
        <dbReference type="Proteomes" id="UP000217790"/>
    </source>
</evidence>
<gene>
    <name evidence="1" type="ORF">ARMGADRAFT_104470</name>
</gene>
<dbReference type="InParanoid" id="A0A2H3CSK3"/>
<organism evidence="1 2">
    <name type="scientific">Armillaria gallica</name>
    <name type="common">Bulbous honey fungus</name>
    <name type="synonym">Armillaria bulbosa</name>
    <dbReference type="NCBI Taxonomy" id="47427"/>
    <lineage>
        <taxon>Eukaryota</taxon>
        <taxon>Fungi</taxon>
        <taxon>Dikarya</taxon>
        <taxon>Basidiomycota</taxon>
        <taxon>Agaricomycotina</taxon>
        <taxon>Agaricomycetes</taxon>
        <taxon>Agaricomycetidae</taxon>
        <taxon>Agaricales</taxon>
        <taxon>Marasmiineae</taxon>
        <taxon>Physalacriaceae</taxon>
        <taxon>Armillaria</taxon>
    </lineage>
</organism>
<accession>A0A2H3CSK3</accession>
<dbReference type="Proteomes" id="UP000217790">
    <property type="component" value="Unassembled WGS sequence"/>
</dbReference>